<dbReference type="SMART" id="SM00564">
    <property type="entry name" value="PQQ"/>
    <property type="match status" value="6"/>
</dbReference>
<dbReference type="InterPro" id="IPR018391">
    <property type="entry name" value="PQQ_b-propeller_rpt"/>
</dbReference>
<dbReference type="STRING" id="1257118.L8GUL7"/>
<evidence type="ECO:0000313" key="7">
    <source>
        <dbReference type="Proteomes" id="UP000011083"/>
    </source>
</evidence>
<dbReference type="AlphaFoldDB" id="L8GUL7"/>
<gene>
    <name evidence="6" type="ORF">ACA1_088220</name>
</gene>
<organism evidence="6 7">
    <name type="scientific">Acanthamoeba castellanii (strain ATCC 30010 / Neff)</name>
    <dbReference type="NCBI Taxonomy" id="1257118"/>
    <lineage>
        <taxon>Eukaryota</taxon>
        <taxon>Amoebozoa</taxon>
        <taxon>Discosea</taxon>
        <taxon>Longamoebia</taxon>
        <taxon>Centramoebida</taxon>
        <taxon>Acanthamoebidae</taxon>
        <taxon>Acanthamoeba</taxon>
    </lineage>
</organism>
<evidence type="ECO:0000256" key="1">
    <source>
        <dbReference type="ARBA" id="ARBA00001931"/>
    </source>
</evidence>
<dbReference type="GO" id="GO:0016491">
    <property type="term" value="F:oxidoreductase activity"/>
    <property type="evidence" value="ECO:0007669"/>
    <property type="project" value="UniProtKB-KW"/>
</dbReference>
<comment type="similarity">
    <text evidence="2">Belongs to the bacterial PQQ dehydrogenase family.</text>
</comment>
<evidence type="ECO:0000256" key="3">
    <source>
        <dbReference type="ARBA" id="ARBA00023002"/>
    </source>
</evidence>
<evidence type="ECO:0000256" key="4">
    <source>
        <dbReference type="SAM" id="SignalP"/>
    </source>
</evidence>
<dbReference type="RefSeq" id="XP_004338620.1">
    <property type="nucleotide sequence ID" value="XM_004338572.1"/>
</dbReference>
<comment type="cofactor">
    <cofactor evidence="1">
        <name>pyrroloquinoline quinone</name>
        <dbReference type="ChEBI" id="CHEBI:58442"/>
    </cofactor>
</comment>
<name>L8GUL7_ACACF</name>
<dbReference type="PANTHER" id="PTHR32303">
    <property type="entry name" value="QUINOPROTEIN ALCOHOL DEHYDROGENASE (CYTOCHROME C)"/>
    <property type="match status" value="1"/>
</dbReference>
<feature type="chain" id="PRO_5003990106" evidence="4">
    <location>
        <begin position="24"/>
        <end position="555"/>
    </location>
</feature>
<evidence type="ECO:0000313" key="6">
    <source>
        <dbReference type="EMBL" id="ELR16607.1"/>
    </source>
</evidence>
<feature type="signal peptide" evidence="4">
    <location>
        <begin position="1"/>
        <end position="23"/>
    </location>
</feature>
<proteinExistence type="inferred from homology"/>
<dbReference type="Proteomes" id="UP000011083">
    <property type="component" value="Unassembled WGS sequence"/>
</dbReference>
<dbReference type="EMBL" id="KB007985">
    <property type="protein sequence ID" value="ELR16607.1"/>
    <property type="molecule type" value="Genomic_DNA"/>
</dbReference>
<dbReference type="VEuPathDB" id="AmoebaDB:ACA1_088220"/>
<evidence type="ECO:0000256" key="2">
    <source>
        <dbReference type="ARBA" id="ARBA00008156"/>
    </source>
</evidence>
<reference evidence="6 7" key="1">
    <citation type="journal article" date="2013" name="Genome Biol.">
        <title>Genome of Acanthamoeba castellanii highlights extensive lateral gene transfer and early evolution of tyrosine kinase signaling.</title>
        <authorList>
            <person name="Clarke M."/>
            <person name="Lohan A.J."/>
            <person name="Liu B."/>
            <person name="Lagkouvardos I."/>
            <person name="Roy S."/>
            <person name="Zafar N."/>
            <person name="Bertelli C."/>
            <person name="Schilde C."/>
            <person name="Kianianmomeni A."/>
            <person name="Burglin T.R."/>
            <person name="Frech C."/>
            <person name="Turcotte B."/>
            <person name="Kopec K.O."/>
            <person name="Synnott J.M."/>
            <person name="Choo C."/>
            <person name="Paponov I."/>
            <person name="Finkler A."/>
            <person name="Soon Heng Tan C."/>
            <person name="Hutchins A.P."/>
            <person name="Weinmeier T."/>
            <person name="Rattei T."/>
            <person name="Chu J.S."/>
            <person name="Gimenez G."/>
            <person name="Irimia M."/>
            <person name="Rigden D.J."/>
            <person name="Fitzpatrick D.A."/>
            <person name="Lorenzo-Morales J."/>
            <person name="Bateman A."/>
            <person name="Chiu C.H."/>
            <person name="Tang P."/>
            <person name="Hegemann P."/>
            <person name="Fromm H."/>
            <person name="Raoult D."/>
            <person name="Greub G."/>
            <person name="Miranda-Saavedra D."/>
            <person name="Chen N."/>
            <person name="Nash P."/>
            <person name="Ginger M.L."/>
            <person name="Horn M."/>
            <person name="Schaap P."/>
            <person name="Caler L."/>
            <person name="Loftus B."/>
        </authorList>
    </citation>
    <scope>NUCLEOTIDE SEQUENCE [LARGE SCALE GENOMIC DNA]</scope>
    <source>
        <strain evidence="6 7">Neff</strain>
    </source>
</reference>
<dbReference type="SUPFAM" id="SSF50998">
    <property type="entry name" value="Quinoprotein alcohol dehydrogenase-like"/>
    <property type="match status" value="2"/>
</dbReference>
<sequence length="555" mass="58511">MTRTTFLLLMVAFALYLSQPAHSAGGGGWPNWGNGISNNHRAVDETCIRQSNVHQLTPKWKLDVPSDVTAVPTVSADGRWVYFPDWNGNVWCVSAATGAVRWSVRLDAITDIVGTIDNATGISSGSLSRNSPALWEDLVLLGDMASGWFFGLNATDGQLVWRTLLDPHPNAVITMSATVHRDRVLVGVSSTENQFGAVPEFPCCTFRGSFAALDARSGRVEWQTYMTPANYSGAPVWGSSPSVDDQLGLVYVGTGNNYRETADIRACREQGTPPGQCLVNPHNHVDSIVAMRLTDGAVAWARSFAPGDYLDDAYNLGCNPNYFPANYSATPNSNCPAVPGADADFGQAPMLIAYEVTNDRGRRETRRLVTAGQKNGMMVALNPATGALAWARKAGPAGLNGGAQWGAAFDGQRIVVAITNSNFAEVQGLVPSGGSTYGGLWTALDPADGSIVWQTAVPEGQAANSSVAAARGATAYSAVTAANGVFLVGSSTKSLGASNYFALQADTGRILWDYAPGGSAVSGPSVVSGSVYWGCGYARIGRGCKTFYAFSVPSC</sequence>
<accession>L8GUL7</accession>
<feature type="domain" description="Pyrrolo-quinoline quinone repeat" evidence="5">
    <location>
        <begin position="442"/>
        <end position="532"/>
    </location>
</feature>
<keyword evidence="7" id="KW-1185">Reference proteome</keyword>
<dbReference type="OrthoDB" id="416253at2759"/>
<dbReference type="PANTHER" id="PTHR32303:SF10">
    <property type="entry name" value="OUTER MEMBRANE PROTEIN ASSEMBLY FACTOR BAMB"/>
    <property type="match status" value="1"/>
</dbReference>
<keyword evidence="4" id="KW-0732">Signal</keyword>
<dbReference type="InterPro" id="IPR002372">
    <property type="entry name" value="PQQ_rpt_dom"/>
</dbReference>
<dbReference type="InterPro" id="IPR011047">
    <property type="entry name" value="Quinoprotein_ADH-like_sf"/>
</dbReference>
<evidence type="ECO:0000259" key="5">
    <source>
        <dbReference type="Pfam" id="PF13360"/>
    </source>
</evidence>
<dbReference type="GeneID" id="14917327"/>
<protein>
    <submittedName>
        <fullName evidence="6">PQQ enzyme repeat domain containing protein</fullName>
    </submittedName>
</protein>
<dbReference type="KEGG" id="acan:ACA1_088220"/>
<dbReference type="Pfam" id="PF13360">
    <property type="entry name" value="PQQ_2"/>
    <property type="match status" value="2"/>
</dbReference>
<feature type="domain" description="Pyrrolo-quinoline quinone repeat" evidence="5">
    <location>
        <begin position="60"/>
        <end position="301"/>
    </location>
</feature>
<keyword evidence="3" id="KW-0560">Oxidoreductase</keyword>
<dbReference type="Gene3D" id="2.140.10.10">
    <property type="entry name" value="Quinoprotein alcohol dehydrogenase-like superfamily"/>
    <property type="match status" value="1"/>
</dbReference>
<dbReference type="Gene3D" id="2.40.128.630">
    <property type="match status" value="1"/>
</dbReference>